<dbReference type="EMBL" id="JABXXR010000001">
    <property type="protein sequence ID" value="NVN38980.1"/>
    <property type="molecule type" value="Genomic_DNA"/>
</dbReference>
<dbReference type="AlphaFoldDB" id="A0A850P8T6"/>
<organism evidence="2 3">
    <name type="scientific">Ameyamaea chiangmaiensis</name>
    <dbReference type="NCBI Taxonomy" id="442969"/>
    <lineage>
        <taxon>Bacteria</taxon>
        <taxon>Pseudomonadati</taxon>
        <taxon>Pseudomonadota</taxon>
        <taxon>Alphaproteobacteria</taxon>
        <taxon>Acetobacterales</taxon>
        <taxon>Acetobacteraceae</taxon>
        <taxon>Ameyamaea</taxon>
    </lineage>
</organism>
<evidence type="ECO:0000313" key="2">
    <source>
        <dbReference type="EMBL" id="NVN38980.1"/>
    </source>
</evidence>
<dbReference type="Proteomes" id="UP000585665">
    <property type="component" value="Unassembled WGS sequence"/>
</dbReference>
<gene>
    <name evidence="2" type="ORF">HUK82_00170</name>
</gene>
<keyword evidence="1" id="KW-1133">Transmembrane helix</keyword>
<dbReference type="RefSeq" id="WP_176612004.1">
    <property type="nucleotide sequence ID" value="NZ_JABXXR010000001.1"/>
</dbReference>
<sequence>MNNLAKVSITTGGLMAVLSYVPSQYAIYPAGLIILCVVLRAVIQPPAADSRWAGVYQIMSALAGCIGWALPRLRPGISAIDVPRGHTGAGKAALASAGVPVVGGKPDT</sequence>
<feature type="transmembrane region" description="Helical" evidence="1">
    <location>
        <begin position="25"/>
        <end position="43"/>
    </location>
</feature>
<reference evidence="2 3" key="1">
    <citation type="submission" date="2020-06" db="EMBL/GenBank/DDBJ databases">
        <title>Description of novel acetic acid bacteria.</title>
        <authorList>
            <person name="Sombolestani A."/>
        </authorList>
    </citation>
    <scope>NUCLEOTIDE SEQUENCE [LARGE SCALE GENOMIC DNA]</scope>
    <source>
        <strain evidence="2 3">LMG 27010</strain>
    </source>
</reference>
<evidence type="ECO:0000256" key="1">
    <source>
        <dbReference type="SAM" id="Phobius"/>
    </source>
</evidence>
<protein>
    <submittedName>
        <fullName evidence="2">Uncharacterized protein</fullName>
    </submittedName>
</protein>
<evidence type="ECO:0000313" key="3">
    <source>
        <dbReference type="Proteomes" id="UP000585665"/>
    </source>
</evidence>
<proteinExistence type="predicted"/>
<keyword evidence="1" id="KW-0812">Transmembrane</keyword>
<keyword evidence="3" id="KW-1185">Reference proteome</keyword>
<keyword evidence="1" id="KW-0472">Membrane</keyword>
<comment type="caution">
    <text evidence="2">The sequence shown here is derived from an EMBL/GenBank/DDBJ whole genome shotgun (WGS) entry which is preliminary data.</text>
</comment>
<name>A0A850P8T6_9PROT</name>
<accession>A0A850P8T6</accession>